<dbReference type="EMBL" id="FNFO01000002">
    <property type="protein sequence ID" value="SDK22038.1"/>
    <property type="molecule type" value="Genomic_DNA"/>
</dbReference>
<gene>
    <name evidence="10" type="ORF">SAMN05421823_102175</name>
</gene>
<comment type="subcellular location">
    <subcellularLocation>
        <location evidence="1">Cell outer membrane</location>
    </subcellularLocation>
</comment>
<sequence>MKLIRRRPLFLAALLGLLGPASVWAQTSGAPAYSIRECIEYAQQNNHRLKVARLDQEIAQQQVNETRSRGLPQANINGSFEDKLKVPLLVIPGFSGGLGADSTSGGDTQRGIPMGYQYNTSLSGEVTQMVFDPSFWVGLKAAKASEQYYQQNSQQSQEQTAYDVANAYYQVIVVQKQLDLLRTNLASTQKTLETTQLQFENGLAKQVDVNRLRVNANTLQSRIQQTELNLAQAYNLLKFQMGMELSEPITLSDTTLELRNEPALTEAVDNYYQNRVDFRLLQTNLELQQLDTRNRAVGYSPTLTGFANYGYVAQGADFGLFPTSNNNWLDYTTASIGLRLRIPVFDGFARRSQIQQSKLKVQQLEENLALTKQNISLEVSNAETQYRNTRQRIESEQENIDLAKQVYEVTQLEFREGVGTSTDVVEAETSLREAQNTYITTLLDLYVARLDLERAKGNILPYLTTK</sequence>
<proteinExistence type="inferred from homology"/>
<dbReference type="Proteomes" id="UP000198510">
    <property type="component" value="Unassembled WGS sequence"/>
</dbReference>
<dbReference type="RefSeq" id="WP_089679624.1">
    <property type="nucleotide sequence ID" value="NZ_FNFO01000002.1"/>
</dbReference>
<dbReference type="PANTHER" id="PTHR30026">
    <property type="entry name" value="OUTER MEMBRANE PROTEIN TOLC"/>
    <property type="match status" value="1"/>
</dbReference>
<reference evidence="10 11" key="1">
    <citation type="submission" date="2016-10" db="EMBL/GenBank/DDBJ databases">
        <authorList>
            <person name="de Groot N.N."/>
        </authorList>
    </citation>
    <scope>NUCLEOTIDE SEQUENCE [LARGE SCALE GENOMIC DNA]</scope>
    <source>
        <strain evidence="10 11">DSM 25186</strain>
    </source>
</reference>
<dbReference type="InterPro" id="IPR051906">
    <property type="entry name" value="TolC-like"/>
</dbReference>
<dbReference type="Gene3D" id="1.20.1600.10">
    <property type="entry name" value="Outer membrane efflux proteins (OEP)"/>
    <property type="match status" value="1"/>
</dbReference>
<feature type="chain" id="PRO_5011540773" evidence="9">
    <location>
        <begin position="26"/>
        <end position="466"/>
    </location>
</feature>
<evidence type="ECO:0000256" key="9">
    <source>
        <dbReference type="SAM" id="SignalP"/>
    </source>
</evidence>
<keyword evidence="5" id="KW-0812">Transmembrane</keyword>
<evidence type="ECO:0000256" key="2">
    <source>
        <dbReference type="ARBA" id="ARBA00007613"/>
    </source>
</evidence>
<keyword evidence="3" id="KW-0813">Transport</keyword>
<comment type="similarity">
    <text evidence="2">Belongs to the outer membrane factor (OMF) (TC 1.B.17) family.</text>
</comment>
<feature type="signal peptide" evidence="9">
    <location>
        <begin position="1"/>
        <end position="25"/>
    </location>
</feature>
<keyword evidence="6" id="KW-0472">Membrane</keyword>
<keyword evidence="8" id="KW-0175">Coiled coil</keyword>
<dbReference type="AlphaFoldDB" id="A0A1G9A3Y3"/>
<dbReference type="STRING" id="1075417.SAMN05421823_102175"/>
<evidence type="ECO:0000256" key="6">
    <source>
        <dbReference type="ARBA" id="ARBA00023136"/>
    </source>
</evidence>
<dbReference type="GO" id="GO:0015288">
    <property type="term" value="F:porin activity"/>
    <property type="evidence" value="ECO:0007669"/>
    <property type="project" value="TreeGrafter"/>
</dbReference>
<keyword evidence="4" id="KW-1134">Transmembrane beta strand</keyword>
<feature type="coiled-coil region" evidence="8">
    <location>
        <begin position="354"/>
        <end position="413"/>
    </location>
</feature>
<accession>A0A1G9A3Y3</accession>
<evidence type="ECO:0000313" key="11">
    <source>
        <dbReference type="Proteomes" id="UP000198510"/>
    </source>
</evidence>
<dbReference type="PANTHER" id="PTHR30026:SF20">
    <property type="entry name" value="OUTER MEMBRANE PROTEIN TOLC"/>
    <property type="match status" value="1"/>
</dbReference>
<evidence type="ECO:0000256" key="8">
    <source>
        <dbReference type="SAM" id="Coils"/>
    </source>
</evidence>
<evidence type="ECO:0000256" key="4">
    <source>
        <dbReference type="ARBA" id="ARBA00022452"/>
    </source>
</evidence>
<keyword evidence="9" id="KW-0732">Signal</keyword>
<keyword evidence="11" id="KW-1185">Reference proteome</keyword>
<dbReference type="SUPFAM" id="SSF56954">
    <property type="entry name" value="Outer membrane efflux proteins (OEP)"/>
    <property type="match status" value="1"/>
</dbReference>
<dbReference type="Pfam" id="PF02321">
    <property type="entry name" value="OEP"/>
    <property type="match status" value="2"/>
</dbReference>
<dbReference type="GO" id="GO:0009279">
    <property type="term" value="C:cell outer membrane"/>
    <property type="evidence" value="ECO:0007669"/>
    <property type="project" value="UniProtKB-SubCell"/>
</dbReference>
<dbReference type="GO" id="GO:1990281">
    <property type="term" value="C:efflux pump complex"/>
    <property type="evidence" value="ECO:0007669"/>
    <property type="project" value="TreeGrafter"/>
</dbReference>
<evidence type="ECO:0000256" key="7">
    <source>
        <dbReference type="ARBA" id="ARBA00023237"/>
    </source>
</evidence>
<dbReference type="OrthoDB" id="9811587at2"/>
<evidence type="ECO:0000256" key="3">
    <source>
        <dbReference type="ARBA" id="ARBA00022448"/>
    </source>
</evidence>
<keyword evidence="7" id="KW-0998">Cell outer membrane</keyword>
<organism evidence="10 11">
    <name type="scientific">Catalinimonas alkaloidigena</name>
    <dbReference type="NCBI Taxonomy" id="1075417"/>
    <lineage>
        <taxon>Bacteria</taxon>
        <taxon>Pseudomonadati</taxon>
        <taxon>Bacteroidota</taxon>
        <taxon>Cytophagia</taxon>
        <taxon>Cytophagales</taxon>
        <taxon>Catalimonadaceae</taxon>
        <taxon>Catalinimonas</taxon>
    </lineage>
</organism>
<feature type="coiled-coil region" evidence="8">
    <location>
        <begin position="209"/>
        <end position="236"/>
    </location>
</feature>
<dbReference type="InterPro" id="IPR003423">
    <property type="entry name" value="OMP_efflux"/>
</dbReference>
<evidence type="ECO:0000313" key="10">
    <source>
        <dbReference type="EMBL" id="SDK22038.1"/>
    </source>
</evidence>
<protein>
    <submittedName>
        <fullName evidence="10">Outer membrane protein TolC</fullName>
    </submittedName>
</protein>
<dbReference type="GO" id="GO:0015562">
    <property type="term" value="F:efflux transmembrane transporter activity"/>
    <property type="evidence" value="ECO:0007669"/>
    <property type="project" value="InterPro"/>
</dbReference>
<evidence type="ECO:0000256" key="5">
    <source>
        <dbReference type="ARBA" id="ARBA00022692"/>
    </source>
</evidence>
<name>A0A1G9A3Y3_9BACT</name>
<evidence type="ECO:0000256" key="1">
    <source>
        <dbReference type="ARBA" id="ARBA00004442"/>
    </source>
</evidence>